<dbReference type="AlphaFoldDB" id="A0A553SLE2"/>
<evidence type="ECO:0000313" key="4">
    <source>
        <dbReference type="Proteomes" id="UP000319837"/>
    </source>
</evidence>
<dbReference type="Proteomes" id="UP000319837">
    <property type="component" value="Unassembled WGS sequence"/>
</dbReference>
<evidence type="ECO:0000313" key="3">
    <source>
        <dbReference type="EMBL" id="TRZ37806.1"/>
    </source>
</evidence>
<reference evidence="4" key="1">
    <citation type="submission" date="2018-10" db="EMBL/GenBank/DDBJ databases">
        <title>FDA dAtabase for Regulatory Grade micrObial Sequences (FDA-ARGOS): Supporting development and validation of Infectious Disease Dx tests.</title>
        <authorList>
            <person name="Minogue T."/>
            <person name="Wolcott M."/>
            <person name="Wasieloski L."/>
            <person name="Aguilar W."/>
            <person name="Moore D."/>
            <person name="Tallon L."/>
            <person name="Sadzewicz L."/>
            <person name="Sengamalay N."/>
            <person name="Ott S."/>
            <person name="Godinez A."/>
            <person name="Nagaraj S."/>
            <person name="Vavikolanu K."/>
            <person name="Vyas G."/>
            <person name="Nadendla S."/>
            <person name="George J."/>
            <person name="Sichtig H."/>
        </authorList>
    </citation>
    <scope>NUCLEOTIDE SEQUENCE [LARGE SCALE GENOMIC DNA]</scope>
    <source>
        <strain evidence="4">FDAARGOS_343</strain>
    </source>
</reference>
<dbReference type="EMBL" id="RIBP01000004">
    <property type="protein sequence ID" value="TRZ37806.1"/>
    <property type="molecule type" value="Genomic_DNA"/>
</dbReference>
<dbReference type="Pfam" id="PF14145">
    <property type="entry name" value="YrhK"/>
    <property type="match status" value="1"/>
</dbReference>
<feature type="domain" description="YrhK" evidence="2">
    <location>
        <begin position="25"/>
        <end position="78"/>
    </location>
</feature>
<dbReference type="RefSeq" id="WP_185766094.1">
    <property type="nucleotide sequence ID" value="NZ_RIBP01000004.1"/>
</dbReference>
<keyword evidence="1" id="KW-1133">Transmembrane helix</keyword>
<keyword evidence="1" id="KW-0472">Membrane</keyword>
<evidence type="ECO:0000256" key="1">
    <source>
        <dbReference type="SAM" id="Phobius"/>
    </source>
</evidence>
<feature type="transmembrane region" description="Helical" evidence="1">
    <location>
        <begin position="28"/>
        <end position="49"/>
    </location>
</feature>
<dbReference type="InterPro" id="IPR025424">
    <property type="entry name" value="YrhK_domain"/>
</dbReference>
<organism evidence="3 4">
    <name type="scientific">Niallia circulans</name>
    <name type="common">Bacillus circulans</name>
    <dbReference type="NCBI Taxonomy" id="1397"/>
    <lineage>
        <taxon>Bacteria</taxon>
        <taxon>Bacillati</taxon>
        <taxon>Bacillota</taxon>
        <taxon>Bacilli</taxon>
        <taxon>Bacillales</taxon>
        <taxon>Bacillaceae</taxon>
        <taxon>Niallia</taxon>
    </lineage>
</organism>
<evidence type="ECO:0000259" key="2">
    <source>
        <dbReference type="Pfam" id="PF14145"/>
    </source>
</evidence>
<gene>
    <name evidence="3" type="ORF">CEQ21_20465</name>
</gene>
<sequence>MKKHIDEDNNLNIAFGSLAIILKDKYQLIYTINDILIGLLFLLGTIFNMLLGWKVLGAVLYICGSILLLIRPVIRTCRLLRVKRLNKEKRRF</sequence>
<feature type="transmembrane region" description="Helical" evidence="1">
    <location>
        <begin position="55"/>
        <end position="74"/>
    </location>
</feature>
<name>A0A553SLE2_NIACI</name>
<keyword evidence="1" id="KW-0812">Transmembrane</keyword>
<protein>
    <recommendedName>
        <fullName evidence="2">YrhK domain-containing protein</fullName>
    </recommendedName>
</protein>
<accession>A0A553SLE2</accession>
<proteinExistence type="predicted"/>
<comment type="caution">
    <text evidence="3">The sequence shown here is derived from an EMBL/GenBank/DDBJ whole genome shotgun (WGS) entry which is preliminary data.</text>
</comment>